<evidence type="ECO:0000256" key="1">
    <source>
        <dbReference type="ARBA" id="ARBA00004651"/>
    </source>
</evidence>
<evidence type="ECO:0000256" key="3">
    <source>
        <dbReference type="ARBA" id="ARBA00022692"/>
    </source>
</evidence>
<comment type="caution">
    <text evidence="8">The sequence shown here is derived from an EMBL/GenBank/DDBJ whole genome shotgun (WGS) entry which is preliminary data.</text>
</comment>
<feature type="transmembrane region" description="Helical" evidence="7">
    <location>
        <begin position="360"/>
        <end position="382"/>
    </location>
</feature>
<feature type="transmembrane region" description="Helical" evidence="7">
    <location>
        <begin position="394"/>
        <end position="413"/>
    </location>
</feature>
<dbReference type="Proteomes" id="UP000217986">
    <property type="component" value="Unassembled WGS sequence"/>
</dbReference>
<feature type="transmembrane region" description="Helical" evidence="7">
    <location>
        <begin position="473"/>
        <end position="495"/>
    </location>
</feature>
<keyword evidence="3 7" id="KW-0812">Transmembrane</keyword>
<feature type="transmembrane region" description="Helical" evidence="7">
    <location>
        <begin position="150"/>
        <end position="168"/>
    </location>
</feature>
<protein>
    <submittedName>
        <fullName evidence="8">Multidrug transporter</fullName>
    </submittedName>
</protein>
<dbReference type="Pfam" id="PF01943">
    <property type="entry name" value="Polysacc_synt"/>
    <property type="match status" value="1"/>
</dbReference>
<dbReference type="EMBL" id="MVOG01000002">
    <property type="protein sequence ID" value="PAU70269.1"/>
    <property type="molecule type" value="Genomic_DNA"/>
</dbReference>
<evidence type="ECO:0000256" key="5">
    <source>
        <dbReference type="ARBA" id="ARBA00023136"/>
    </source>
</evidence>
<dbReference type="AlphaFoldDB" id="A0A2A2EM86"/>
<evidence type="ECO:0000256" key="4">
    <source>
        <dbReference type="ARBA" id="ARBA00022989"/>
    </source>
</evidence>
<dbReference type="GO" id="GO:0005886">
    <property type="term" value="C:plasma membrane"/>
    <property type="evidence" value="ECO:0007669"/>
    <property type="project" value="UniProtKB-SubCell"/>
</dbReference>
<evidence type="ECO:0000256" key="6">
    <source>
        <dbReference type="SAM" id="MobiDB-lite"/>
    </source>
</evidence>
<evidence type="ECO:0000313" key="8">
    <source>
        <dbReference type="EMBL" id="PAU70269.1"/>
    </source>
</evidence>
<evidence type="ECO:0000313" key="9">
    <source>
        <dbReference type="Proteomes" id="UP000217986"/>
    </source>
</evidence>
<dbReference type="PANTHER" id="PTHR30250">
    <property type="entry name" value="PST FAMILY PREDICTED COLANIC ACID TRANSPORTER"/>
    <property type="match status" value="1"/>
</dbReference>
<dbReference type="PANTHER" id="PTHR30250:SF11">
    <property type="entry name" value="O-ANTIGEN TRANSPORTER-RELATED"/>
    <property type="match status" value="1"/>
</dbReference>
<keyword evidence="5 7" id="KW-0472">Membrane</keyword>
<dbReference type="InterPro" id="IPR050833">
    <property type="entry name" value="Poly_Biosynth_Transport"/>
</dbReference>
<comment type="subcellular location">
    <subcellularLocation>
        <location evidence="1">Cell membrane</location>
        <topology evidence="1">Multi-pass membrane protein</topology>
    </subcellularLocation>
</comment>
<dbReference type="InterPro" id="IPR002797">
    <property type="entry name" value="Polysacc_synth"/>
</dbReference>
<feature type="transmembrane region" description="Helical" evidence="7">
    <location>
        <begin position="335"/>
        <end position="354"/>
    </location>
</feature>
<accession>A0A2A2EM86</accession>
<feature type="transmembrane region" description="Helical" evidence="7">
    <location>
        <begin position="419"/>
        <end position="440"/>
    </location>
</feature>
<name>A0A2A2EM86_9BIFI</name>
<feature type="transmembrane region" description="Helical" evidence="7">
    <location>
        <begin position="273"/>
        <end position="290"/>
    </location>
</feature>
<feature type="transmembrane region" description="Helical" evidence="7">
    <location>
        <begin position="45"/>
        <end position="67"/>
    </location>
</feature>
<evidence type="ECO:0000256" key="2">
    <source>
        <dbReference type="ARBA" id="ARBA00022475"/>
    </source>
</evidence>
<feature type="transmembrane region" description="Helical" evidence="7">
    <location>
        <begin position="121"/>
        <end position="144"/>
    </location>
</feature>
<organism evidence="8 9">
    <name type="scientific">Bifidobacterium italicum</name>
    <dbReference type="NCBI Taxonomy" id="1960968"/>
    <lineage>
        <taxon>Bacteria</taxon>
        <taxon>Bacillati</taxon>
        <taxon>Actinomycetota</taxon>
        <taxon>Actinomycetes</taxon>
        <taxon>Bifidobacteriales</taxon>
        <taxon>Bifidobacteriaceae</taxon>
        <taxon>Bifidobacterium</taxon>
    </lineage>
</organism>
<proteinExistence type="predicted"/>
<feature type="transmembrane region" description="Helical" evidence="7">
    <location>
        <begin position="180"/>
        <end position="203"/>
    </location>
</feature>
<gene>
    <name evidence="8" type="ORF">B1400_0073</name>
</gene>
<feature type="transmembrane region" description="Helical" evidence="7">
    <location>
        <begin position="249"/>
        <end position="267"/>
    </location>
</feature>
<sequence>MSERGNDTAVRGDVPDMAGRKDGHEVMERLTKPESTNPANKYKNLLLNIGLFALNTVATKLIAFLLVPLYTYYMTSGEFGVTDMSTTVISLVMPLATLSISEATMRFALNDEEHNKSYITVGFMMVSLSCLIVLCCLPLLKLQIFGGLNHYQWFFFISYVTNAFQMLLNNVARAVNEIKIIPVASVVTALSTGLCAWLFIGVVHGGVVGYFWSMIIGNALGILFYLFGARLYRFVSFITFARIKANLQVMLRYSLPLIPNALFWWAGTSINRFFITSMLGIAASGLFAVGTKIPTLLNLVCGIFQQAWTLSAFQEYKRTDISLFFTKIYRIFQSGMVLASSGIILITPWIAGFMLQKEFYTAWTLVPALLVAFYFNTQNAFYGTVYTSSMHTTTLFTTTICGALTIVAGTYFLIPPMGLMGACVAMALGNFIVLVLRMIFAKRLIVVQVHWVTVLPSVLLMIAQAVVMTMQPAFYMLWSAVIFVVIAIIQAIDLTPTAKELYARMRQGRSQSA</sequence>
<reference evidence="8 9" key="1">
    <citation type="journal article" date="2017" name="ISME J.">
        <title>Unveiling bifidobacterial biogeography across the mammalian branch of the tree of life.</title>
        <authorList>
            <person name="Milani C."/>
            <person name="Mangifesta M."/>
            <person name="Mancabelli L."/>
            <person name="Lugli G.A."/>
            <person name="James K."/>
            <person name="Duranti S."/>
            <person name="Turroni F."/>
            <person name="Ferrario C."/>
            <person name="Ossiprandi M.C."/>
            <person name="van Sinderen D."/>
            <person name="Ventura M."/>
        </authorList>
    </citation>
    <scope>NUCLEOTIDE SEQUENCE [LARGE SCALE GENOMIC DNA]</scope>
    <source>
        <strain evidence="8 9">70</strain>
    </source>
</reference>
<keyword evidence="4 7" id="KW-1133">Transmembrane helix</keyword>
<keyword evidence="9" id="KW-1185">Reference proteome</keyword>
<feature type="transmembrane region" description="Helical" evidence="7">
    <location>
        <begin position="87"/>
        <end position="109"/>
    </location>
</feature>
<evidence type="ECO:0000256" key="7">
    <source>
        <dbReference type="SAM" id="Phobius"/>
    </source>
</evidence>
<feature type="transmembrane region" description="Helical" evidence="7">
    <location>
        <begin position="447"/>
        <end position="467"/>
    </location>
</feature>
<feature type="transmembrane region" description="Helical" evidence="7">
    <location>
        <begin position="209"/>
        <end position="228"/>
    </location>
</feature>
<feature type="region of interest" description="Disordered" evidence="6">
    <location>
        <begin position="1"/>
        <end position="21"/>
    </location>
</feature>
<keyword evidence="2" id="KW-1003">Cell membrane</keyword>